<sequence>MNPDIENLRFLLEKGDVGKFLLDYQVYRQHNGVDPIVTGLTQRVFPSVLRAAFNANKLAAADVVLLWRLVRDNWLLLVDNDLLEAINLRINDAVRLVEPSASVPVPALATFSDLKSHDYKQRHRPPSNMLDGAGENQPTELKRVAIASSFTVGTWSAVDAFDFRKNVCASQQEYEFLRAVRQYFPSLQAYPNVPLKNFIDIEKLEATLPLRARNFALLAQVDLLLCTTDEDPVMGFELDSAHHDSDEARERDELKNLLFKLAGLPLIRIRPADTQAVRAEDFYALLMAEAGTLDAIRVRRLRPRRTHDFLVPA</sequence>
<organism evidence="2 3">
    <name type="scientific">Duganella aquatilis</name>
    <dbReference type="NCBI Taxonomy" id="2666082"/>
    <lineage>
        <taxon>Bacteria</taxon>
        <taxon>Pseudomonadati</taxon>
        <taxon>Pseudomonadota</taxon>
        <taxon>Betaproteobacteria</taxon>
        <taxon>Burkholderiales</taxon>
        <taxon>Oxalobacteraceae</taxon>
        <taxon>Telluria group</taxon>
        <taxon>Duganella</taxon>
    </lineage>
</organism>
<keyword evidence="3" id="KW-1185">Reference proteome</keyword>
<protein>
    <submittedName>
        <fullName evidence="2">DUF2726 domain-containing protein</fullName>
    </submittedName>
</protein>
<dbReference type="InterPro" id="IPR024402">
    <property type="entry name" value="DUF2726"/>
</dbReference>
<gene>
    <name evidence="2" type="ORF">GJ698_06550</name>
</gene>
<accession>A0A844CTS9</accession>
<evidence type="ECO:0000313" key="3">
    <source>
        <dbReference type="Proteomes" id="UP000439986"/>
    </source>
</evidence>
<dbReference type="EMBL" id="WKJL01000003">
    <property type="protein sequence ID" value="MRW83753.1"/>
    <property type="molecule type" value="Genomic_DNA"/>
</dbReference>
<evidence type="ECO:0000259" key="1">
    <source>
        <dbReference type="Pfam" id="PF10881"/>
    </source>
</evidence>
<proteinExistence type="predicted"/>
<name>A0A844CTS9_9BURK</name>
<dbReference type="Pfam" id="PF10881">
    <property type="entry name" value="DUF2726"/>
    <property type="match status" value="1"/>
</dbReference>
<reference evidence="2 3" key="1">
    <citation type="submission" date="2019-11" db="EMBL/GenBank/DDBJ databases">
        <title>Novel species isolated from a subtropical stream in China.</title>
        <authorList>
            <person name="Lu H."/>
        </authorList>
    </citation>
    <scope>NUCLEOTIDE SEQUENCE [LARGE SCALE GENOMIC DNA]</scope>
    <source>
        <strain evidence="2 3">FT26W</strain>
    </source>
</reference>
<dbReference type="Proteomes" id="UP000439986">
    <property type="component" value="Unassembled WGS sequence"/>
</dbReference>
<dbReference type="AlphaFoldDB" id="A0A844CTS9"/>
<comment type="caution">
    <text evidence="2">The sequence shown here is derived from an EMBL/GenBank/DDBJ whole genome shotgun (WGS) entry which is preliminary data.</text>
</comment>
<feature type="domain" description="DUF2726" evidence="1">
    <location>
        <begin position="169"/>
        <end position="276"/>
    </location>
</feature>
<dbReference type="RefSeq" id="WP_154356814.1">
    <property type="nucleotide sequence ID" value="NZ_WKJL01000003.1"/>
</dbReference>
<evidence type="ECO:0000313" key="2">
    <source>
        <dbReference type="EMBL" id="MRW83753.1"/>
    </source>
</evidence>